<proteinExistence type="predicted"/>
<accession>A0ABP8MMT7</accession>
<name>A0ABP8MMT7_9BACT</name>
<keyword evidence="2" id="KW-0378">Hydrolase</keyword>
<dbReference type="Pfam" id="PF00293">
    <property type="entry name" value="NUDIX"/>
    <property type="match status" value="1"/>
</dbReference>
<gene>
    <name evidence="2" type="ORF">GCM10023189_13560</name>
</gene>
<sequence length="184" mass="21083">MFYTMHRQPLLNLLKNYTPADANETAMWHHTLSFVQAHPDCFERSLSIGHITGSAWIISPDHRQAVLIHHRKLDRWFQPGGHADGDADVARVALREAEEEVGLSSLRLVSPAIFDIDVHSIPAKGYEPEHLHYDIRFLIEADPNEAFTHSSETNDIKWVSLARIESYTSSESIIRMVRKINNYN</sequence>
<evidence type="ECO:0000313" key="3">
    <source>
        <dbReference type="Proteomes" id="UP001501175"/>
    </source>
</evidence>
<dbReference type="Gene3D" id="3.90.79.10">
    <property type="entry name" value="Nucleoside Triphosphate Pyrophosphohydrolase"/>
    <property type="match status" value="1"/>
</dbReference>
<feature type="domain" description="Nudix hydrolase" evidence="1">
    <location>
        <begin position="48"/>
        <end position="181"/>
    </location>
</feature>
<organism evidence="2 3">
    <name type="scientific">Nibrella saemangeumensis</name>
    <dbReference type="NCBI Taxonomy" id="1084526"/>
    <lineage>
        <taxon>Bacteria</taxon>
        <taxon>Pseudomonadati</taxon>
        <taxon>Bacteroidota</taxon>
        <taxon>Cytophagia</taxon>
        <taxon>Cytophagales</taxon>
        <taxon>Spirosomataceae</taxon>
        <taxon>Nibrella</taxon>
    </lineage>
</organism>
<dbReference type="EMBL" id="BAABHD010000021">
    <property type="protein sequence ID" value="GAA4451561.1"/>
    <property type="molecule type" value="Genomic_DNA"/>
</dbReference>
<dbReference type="PANTHER" id="PTHR43736:SF1">
    <property type="entry name" value="DIHYDRONEOPTERIN TRIPHOSPHATE DIPHOSPHATASE"/>
    <property type="match status" value="1"/>
</dbReference>
<reference evidence="3" key="1">
    <citation type="journal article" date="2019" name="Int. J. Syst. Evol. Microbiol.">
        <title>The Global Catalogue of Microorganisms (GCM) 10K type strain sequencing project: providing services to taxonomists for standard genome sequencing and annotation.</title>
        <authorList>
            <consortium name="The Broad Institute Genomics Platform"/>
            <consortium name="The Broad Institute Genome Sequencing Center for Infectious Disease"/>
            <person name="Wu L."/>
            <person name="Ma J."/>
        </authorList>
    </citation>
    <scope>NUCLEOTIDE SEQUENCE [LARGE SCALE GENOMIC DNA]</scope>
    <source>
        <strain evidence="3">JCM 17927</strain>
    </source>
</reference>
<comment type="caution">
    <text evidence="2">The sequence shown here is derived from an EMBL/GenBank/DDBJ whole genome shotgun (WGS) entry which is preliminary data.</text>
</comment>
<dbReference type="InterPro" id="IPR015797">
    <property type="entry name" value="NUDIX_hydrolase-like_dom_sf"/>
</dbReference>
<evidence type="ECO:0000313" key="2">
    <source>
        <dbReference type="EMBL" id="GAA4451561.1"/>
    </source>
</evidence>
<dbReference type="PROSITE" id="PS51462">
    <property type="entry name" value="NUDIX"/>
    <property type="match status" value="1"/>
</dbReference>
<dbReference type="SUPFAM" id="SSF55811">
    <property type="entry name" value="Nudix"/>
    <property type="match status" value="1"/>
</dbReference>
<keyword evidence="3" id="KW-1185">Reference proteome</keyword>
<dbReference type="Proteomes" id="UP001501175">
    <property type="component" value="Unassembled WGS sequence"/>
</dbReference>
<dbReference type="PANTHER" id="PTHR43736">
    <property type="entry name" value="ADP-RIBOSE PYROPHOSPHATASE"/>
    <property type="match status" value="1"/>
</dbReference>
<dbReference type="CDD" id="cd03674">
    <property type="entry name" value="NUDIX_Hydrolase"/>
    <property type="match status" value="1"/>
</dbReference>
<dbReference type="InterPro" id="IPR000086">
    <property type="entry name" value="NUDIX_hydrolase_dom"/>
</dbReference>
<protein>
    <submittedName>
        <fullName evidence="2">NUDIX hydrolase</fullName>
    </submittedName>
</protein>
<evidence type="ECO:0000259" key="1">
    <source>
        <dbReference type="PROSITE" id="PS51462"/>
    </source>
</evidence>
<dbReference type="GO" id="GO:0016787">
    <property type="term" value="F:hydrolase activity"/>
    <property type="evidence" value="ECO:0007669"/>
    <property type="project" value="UniProtKB-KW"/>
</dbReference>